<dbReference type="Proteomes" id="UP000308000">
    <property type="component" value="Unassembled WGS sequence"/>
</dbReference>
<dbReference type="GO" id="GO:0008240">
    <property type="term" value="F:tripeptidyl-peptidase activity"/>
    <property type="evidence" value="ECO:0007669"/>
    <property type="project" value="TreeGrafter"/>
</dbReference>
<feature type="region of interest" description="Disordered" evidence="8">
    <location>
        <begin position="1"/>
        <end position="39"/>
    </location>
</feature>
<proteinExistence type="predicted"/>
<dbReference type="SUPFAM" id="SSF52743">
    <property type="entry name" value="Subtilisin-like"/>
    <property type="match status" value="1"/>
</dbReference>
<dbReference type="Gene3D" id="3.40.50.200">
    <property type="entry name" value="Peptidase S8/S53 domain"/>
    <property type="match status" value="1"/>
</dbReference>
<dbReference type="PROSITE" id="PS51695">
    <property type="entry name" value="SEDOLISIN"/>
    <property type="match status" value="1"/>
</dbReference>
<keyword evidence="5" id="KW-0720">Serine protease</keyword>
<dbReference type="SUPFAM" id="SSF54897">
    <property type="entry name" value="Protease propeptides/inhibitors"/>
    <property type="match status" value="1"/>
</dbReference>
<dbReference type="InterPro" id="IPR000209">
    <property type="entry name" value="Peptidase_S8/S53_dom"/>
</dbReference>
<dbReference type="Proteomes" id="UP000536909">
    <property type="component" value="Unassembled WGS sequence"/>
</dbReference>
<dbReference type="PANTHER" id="PTHR14218">
    <property type="entry name" value="PROTEASE S8 TRIPEPTIDYL PEPTIDASE I CLN2"/>
    <property type="match status" value="1"/>
</dbReference>
<evidence type="ECO:0000313" key="11">
    <source>
        <dbReference type="EMBL" id="TLK32037.1"/>
    </source>
</evidence>
<comment type="caution">
    <text evidence="11">The sequence shown here is derived from an EMBL/GenBank/DDBJ whole genome shotgun (WGS) entry which is preliminary data.</text>
</comment>
<dbReference type="PANTHER" id="PTHR14218:SF15">
    <property type="entry name" value="TRIPEPTIDYL-PEPTIDASE 1"/>
    <property type="match status" value="1"/>
</dbReference>
<keyword evidence="2" id="KW-0645">Protease</keyword>
<keyword evidence="13" id="KW-1185">Reference proteome</keyword>
<reference evidence="11 12" key="1">
    <citation type="submission" date="2019-04" db="EMBL/GenBank/DDBJ databases">
        <title>Deinococcus metalilatus MA1002 mutant No.5.</title>
        <authorList>
            <person name="Park W."/>
            <person name="Park C."/>
        </authorList>
    </citation>
    <scope>NUCLEOTIDE SEQUENCE [LARGE SCALE GENOMIC DNA]</scope>
    <source>
        <strain evidence="11 12">MA1002-m5</strain>
    </source>
</reference>
<dbReference type="InterPro" id="IPR030400">
    <property type="entry name" value="Sedolisin_dom"/>
</dbReference>
<evidence type="ECO:0000256" key="4">
    <source>
        <dbReference type="ARBA" id="ARBA00022801"/>
    </source>
</evidence>
<protein>
    <submittedName>
        <fullName evidence="10">Kumamolisin</fullName>
    </submittedName>
    <submittedName>
        <fullName evidence="11">Peptidase S53</fullName>
    </submittedName>
</protein>
<evidence type="ECO:0000256" key="1">
    <source>
        <dbReference type="ARBA" id="ARBA00001913"/>
    </source>
</evidence>
<dbReference type="Pfam" id="PF09286">
    <property type="entry name" value="Pro-kuma_activ"/>
    <property type="match status" value="1"/>
</dbReference>
<evidence type="ECO:0000256" key="5">
    <source>
        <dbReference type="ARBA" id="ARBA00022825"/>
    </source>
</evidence>
<dbReference type="EMBL" id="JACHFV010000001">
    <property type="protein sequence ID" value="MBB5293312.1"/>
    <property type="molecule type" value="Genomic_DNA"/>
</dbReference>
<comment type="cofactor">
    <cofactor evidence="1">
        <name>Ca(2+)</name>
        <dbReference type="ChEBI" id="CHEBI:29108"/>
    </cofactor>
</comment>
<dbReference type="GO" id="GO:0006508">
    <property type="term" value="P:proteolysis"/>
    <property type="evidence" value="ECO:0007669"/>
    <property type="project" value="UniProtKB-KW"/>
</dbReference>
<dbReference type="GO" id="GO:0046872">
    <property type="term" value="F:metal ion binding"/>
    <property type="evidence" value="ECO:0007669"/>
    <property type="project" value="UniProtKB-KW"/>
</dbReference>
<evidence type="ECO:0000313" key="12">
    <source>
        <dbReference type="Proteomes" id="UP000308000"/>
    </source>
</evidence>
<evidence type="ECO:0000259" key="9">
    <source>
        <dbReference type="PROSITE" id="PS51695"/>
    </source>
</evidence>
<dbReference type="CDD" id="cd11377">
    <property type="entry name" value="Pro-peptidase_S53"/>
    <property type="match status" value="1"/>
</dbReference>
<evidence type="ECO:0000313" key="10">
    <source>
        <dbReference type="EMBL" id="MBB5293312.1"/>
    </source>
</evidence>
<evidence type="ECO:0000256" key="3">
    <source>
        <dbReference type="ARBA" id="ARBA00022723"/>
    </source>
</evidence>
<dbReference type="CDD" id="cd04056">
    <property type="entry name" value="Peptidases_S53"/>
    <property type="match status" value="1"/>
</dbReference>
<evidence type="ECO:0000256" key="7">
    <source>
        <dbReference type="ARBA" id="ARBA00023145"/>
    </source>
</evidence>
<reference evidence="10 13" key="2">
    <citation type="submission" date="2020-08" db="EMBL/GenBank/DDBJ databases">
        <title>Genomic Encyclopedia of Type Strains, Phase IV (KMG-IV): sequencing the most valuable type-strain genomes for metagenomic binning, comparative biology and taxonomic classification.</title>
        <authorList>
            <person name="Goeker M."/>
        </authorList>
    </citation>
    <scope>NUCLEOTIDE SEQUENCE [LARGE SCALE GENOMIC DNA]</scope>
    <source>
        <strain evidence="10 13">DSM 105434</strain>
    </source>
</reference>
<feature type="domain" description="Peptidase S53" evidence="9">
    <location>
        <begin position="184"/>
        <end position="527"/>
    </location>
</feature>
<dbReference type="GO" id="GO:0004252">
    <property type="term" value="F:serine-type endopeptidase activity"/>
    <property type="evidence" value="ECO:0007669"/>
    <property type="project" value="InterPro"/>
</dbReference>
<evidence type="ECO:0000256" key="6">
    <source>
        <dbReference type="ARBA" id="ARBA00022837"/>
    </source>
</evidence>
<evidence type="ECO:0000313" key="13">
    <source>
        <dbReference type="Proteomes" id="UP000536909"/>
    </source>
</evidence>
<name>A0AAJ5F613_9DEIO</name>
<evidence type="ECO:0000256" key="8">
    <source>
        <dbReference type="SAM" id="MobiDB-lite"/>
    </source>
</evidence>
<organism evidence="11 12">
    <name type="scientific">Deinococcus metallilatus</name>
    <dbReference type="NCBI Taxonomy" id="1211322"/>
    <lineage>
        <taxon>Bacteria</taxon>
        <taxon>Thermotogati</taxon>
        <taxon>Deinococcota</taxon>
        <taxon>Deinococci</taxon>
        <taxon>Deinococcales</taxon>
        <taxon>Deinococcaceae</taxon>
        <taxon>Deinococcus</taxon>
    </lineage>
</organism>
<gene>
    <name evidence="11" type="ORF">FCS05_00805</name>
    <name evidence="10" type="ORF">HNQ10_000125</name>
</gene>
<dbReference type="Pfam" id="PF00082">
    <property type="entry name" value="Peptidase_S8"/>
    <property type="match status" value="1"/>
</dbReference>
<dbReference type="InterPro" id="IPR050819">
    <property type="entry name" value="Tripeptidyl-peptidase_I"/>
</dbReference>
<dbReference type="InterPro" id="IPR015366">
    <property type="entry name" value="S53_propep"/>
</dbReference>
<keyword evidence="7" id="KW-0865">Zymogen</keyword>
<keyword evidence="3" id="KW-0479">Metal-binding</keyword>
<dbReference type="EMBL" id="VBRC01000001">
    <property type="protein sequence ID" value="TLK32037.1"/>
    <property type="molecule type" value="Genomic_DNA"/>
</dbReference>
<dbReference type="InterPro" id="IPR036852">
    <property type="entry name" value="Peptidase_S8/S53_dom_sf"/>
</dbReference>
<dbReference type="RefSeq" id="WP_129117371.1">
    <property type="nucleotide sequence ID" value="NZ_BSUI01000012.1"/>
</dbReference>
<dbReference type="AlphaFoldDB" id="A0AAJ5F613"/>
<evidence type="ECO:0000256" key="2">
    <source>
        <dbReference type="ARBA" id="ARBA00022670"/>
    </source>
</evidence>
<sequence>MSDPSRPDPAPPAASPLTPLPGSVRELPAAAQPVGLPDPDAPLEVTLRLRARRQLAPHLAAAPLTREAFAQEYGASEDDLRRVEAFAHDHSLSVVDASAPRRTVILRGTVAQVEAAFGATLALYQVDGRTFRGRSGPVRLPADLLDVVEGVFGLDDRPQARPRFRLAGPVGVPGIAFPRQAGVSFTPPELARAYGFPEGDGQGQTIAIIELGGGYRKADLSAYFAGLGLPLPRVTAVSVDGGRNAPSGDPSGADAEVMLDIEVAGAVAPGAHIAVYFAPNTDAGFLNAVTRAVHDTRRKPSVLSISWGAAEPAWTRQAMQALDEAFQAAALLGVTVLCAAGDDGSNDRVGDGLAHTDFPASSPWASGCGGTRLSLADGQITREVVWNEGAGGATGGGVSDTFPLPDYQRNAGVPPSANPGGQVGRGVPDISAVADPQTGYRVRVDGQDTVIGGTSAVAPLWAGLVARLNARRGQPLGFLNPRLYPLGVLRDITEGSNGAYAAGPGWDACTGLGSPDGAKLAALAETPQSL</sequence>
<keyword evidence="6" id="KW-0106">Calcium</keyword>
<accession>A0AAJ5F613</accession>
<keyword evidence="4" id="KW-0378">Hydrolase</keyword>
<dbReference type="SMART" id="SM00944">
    <property type="entry name" value="Pro-kuma_activ"/>
    <property type="match status" value="1"/>
</dbReference>